<dbReference type="InterPro" id="IPR003593">
    <property type="entry name" value="AAA+_ATPase"/>
</dbReference>
<dbReference type="InterPro" id="IPR027417">
    <property type="entry name" value="P-loop_NTPase"/>
</dbReference>
<feature type="domain" description="ABC transmembrane type-1" evidence="9">
    <location>
        <begin position="20"/>
        <end position="306"/>
    </location>
</feature>
<dbReference type="SMART" id="SM00382">
    <property type="entry name" value="AAA"/>
    <property type="match status" value="1"/>
</dbReference>
<evidence type="ECO:0000256" key="1">
    <source>
        <dbReference type="ARBA" id="ARBA00004651"/>
    </source>
</evidence>
<dbReference type="InterPro" id="IPR011527">
    <property type="entry name" value="ABC1_TM_dom"/>
</dbReference>
<dbReference type="GO" id="GO:0005524">
    <property type="term" value="F:ATP binding"/>
    <property type="evidence" value="ECO:0007669"/>
    <property type="project" value="UniProtKB-KW"/>
</dbReference>
<keyword evidence="2 7" id="KW-0812">Transmembrane</keyword>
<sequence length="588" mass="66641">MKNIVKIIKVARPLYRLLGIIGFLIVITAVMEQLAPVLSKYIVDEIVLQVQNGTGDIQRLFLMIALAFIANMLTTVISSISDRLGDHLSGELRKYLIEKFYTKTMTLSQSYFDSELSGKILNQLNRGIETIKGFSGTATNFILPTFLQSVITIGLLAYYNWQTAVFTFSLFPIYTVITYYSTKKWGEEEVKKNKHSDISSGRIQEVISNIKVVKGFTNEIKELKFISKEQATINKIYGKQSRTFHIFDFVRNTSLNVILLAINVVVFYTTFQGNLSLGEMVLIIQLVAQARRPLFAMSFILTQIQMAESGSKEFFEILELESTEDFEEIKNFTRIEKAEIEFRNIFFKYDTSDDVLKDISFKIEPGEKIALVGPSGAGKSTIINLILKFYQPYKGDILLNGSKYSDLPHSQIRKNTSLVFQDNELFSTTIKDNVSYGLEASKEEIIDALKKANAYDFVKKFKKGINTEVGERGIRLSGGQKQRIQIARAILNDAPILLLDEATSSLDSKSEKEVQDAMERLMEDKLVIIIAHRLSTVQNVDRIFVIDEGRIVDSGAPAELAQRPGIYSDLLRYQVEGNEKLLKSFELY</sequence>
<dbReference type="AlphaFoldDB" id="A0A955L4W2"/>
<reference evidence="10" key="1">
    <citation type="submission" date="2020-04" db="EMBL/GenBank/DDBJ databases">
        <authorList>
            <person name="Zhang T."/>
        </authorList>
    </citation>
    <scope>NUCLEOTIDE SEQUENCE</scope>
    <source>
        <strain evidence="10">HKST-UBA14</strain>
    </source>
</reference>
<reference evidence="10" key="2">
    <citation type="journal article" date="2021" name="Microbiome">
        <title>Successional dynamics and alternative stable states in a saline activated sludge microbial community over 9 years.</title>
        <authorList>
            <person name="Wang Y."/>
            <person name="Ye J."/>
            <person name="Ju F."/>
            <person name="Liu L."/>
            <person name="Boyd J.A."/>
            <person name="Deng Y."/>
            <person name="Parks D.H."/>
            <person name="Jiang X."/>
            <person name="Yin X."/>
            <person name="Woodcroft B.J."/>
            <person name="Tyson G.W."/>
            <person name="Hugenholtz P."/>
            <person name="Polz M.F."/>
            <person name="Zhang T."/>
        </authorList>
    </citation>
    <scope>NUCLEOTIDE SEQUENCE</scope>
    <source>
        <strain evidence="10">HKST-UBA14</strain>
    </source>
</reference>
<dbReference type="EMBL" id="JAGQLK010000001">
    <property type="protein sequence ID" value="MCA9382741.1"/>
    <property type="molecule type" value="Genomic_DNA"/>
</dbReference>
<dbReference type="InterPro" id="IPR039421">
    <property type="entry name" value="Type_1_exporter"/>
</dbReference>
<dbReference type="Pfam" id="PF00005">
    <property type="entry name" value="ABC_tran"/>
    <property type="match status" value="1"/>
</dbReference>
<keyword evidence="5 7" id="KW-1133">Transmembrane helix</keyword>
<dbReference type="SUPFAM" id="SSF90123">
    <property type="entry name" value="ABC transporter transmembrane region"/>
    <property type="match status" value="1"/>
</dbReference>
<evidence type="ECO:0000256" key="3">
    <source>
        <dbReference type="ARBA" id="ARBA00022741"/>
    </source>
</evidence>
<dbReference type="PROSITE" id="PS50929">
    <property type="entry name" value="ABC_TM1F"/>
    <property type="match status" value="1"/>
</dbReference>
<comment type="caution">
    <text evidence="10">The sequence shown here is derived from an EMBL/GenBank/DDBJ whole genome shotgun (WGS) entry which is preliminary data.</text>
</comment>
<dbReference type="PANTHER" id="PTHR24221:SF654">
    <property type="entry name" value="ATP-BINDING CASSETTE SUB-FAMILY B MEMBER 6"/>
    <property type="match status" value="1"/>
</dbReference>
<protein>
    <submittedName>
        <fullName evidence="10">ABC transporter ATP-binding protein</fullName>
    </submittedName>
</protein>
<proteinExistence type="predicted"/>
<feature type="domain" description="ABC transporter" evidence="8">
    <location>
        <begin position="340"/>
        <end position="573"/>
    </location>
</feature>
<dbReference type="InterPro" id="IPR036640">
    <property type="entry name" value="ABC1_TM_sf"/>
</dbReference>
<feature type="transmembrane region" description="Helical" evidence="7">
    <location>
        <begin position="165"/>
        <end position="182"/>
    </location>
</feature>
<dbReference type="PROSITE" id="PS50893">
    <property type="entry name" value="ABC_TRANSPORTER_2"/>
    <property type="match status" value="1"/>
</dbReference>
<dbReference type="PANTHER" id="PTHR24221">
    <property type="entry name" value="ATP-BINDING CASSETTE SUB-FAMILY B"/>
    <property type="match status" value="1"/>
</dbReference>
<dbReference type="FunFam" id="3.40.50.300:FF:000218">
    <property type="entry name" value="Multidrug ABC transporter ATP-binding protein"/>
    <property type="match status" value="1"/>
</dbReference>
<keyword evidence="6 7" id="KW-0472">Membrane</keyword>
<evidence type="ECO:0000256" key="7">
    <source>
        <dbReference type="SAM" id="Phobius"/>
    </source>
</evidence>
<accession>A0A955L4W2</accession>
<dbReference type="Gene3D" id="3.40.50.300">
    <property type="entry name" value="P-loop containing nucleotide triphosphate hydrolases"/>
    <property type="match status" value="1"/>
</dbReference>
<evidence type="ECO:0000313" key="11">
    <source>
        <dbReference type="Proteomes" id="UP000783287"/>
    </source>
</evidence>
<comment type="subcellular location">
    <subcellularLocation>
        <location evidence="1">Cell membrane</location>
        <topology evidence="1">Multi-pass membrane protein</topology>
    </subcellularLocation>
</comment>
<dbReference type="InterPro" id="IPR003439">
    <property type="entry name" value="ABC_transporter-like_ATP-bd"/>
</dbReference>
<feature type="transmembrane region" description="Helical" evidence="7">
    <location>
        <begin position="249"/>
        <end position="271"/>
    </location>
</feature>
<evidence type="ECO:0000259" key="9">
    <source>
        <dbReference type="PROSITE" id="PS50929"/>
    </source>
</evidence>
<dbReference type="Pfam" id="PF00664">
    <property type="entry name" value="ABC_membrane"/>
    <property type="match status" value="1"/>
</dbReference>
<feature type="transmembrane region" description="Helical" evidence="7">
    <location>
        <begin position="60"/>
        <end position="80"/>
    </location>
</feature>
<feature type="transmembrane region" description="Helical" evidence="7">
    <location>
        <begin position="14"/>
        <end position="31"/>
    </location>
</feature>
<evidence type="ECO:0000256" key="5">
    <source>
        <dbReference type="ARBA" id="ARBA00022989"/>
    </source>
</evidence>
<dbReference type="GO" id="GO:0034040">
    <property type="term" value="F:ATPase-coupled lipid transmembrane transporter activity"/>
    <property type="evidence" value="ECO:0007669"/>
    <property type="project" value="TreeGrafter"/>
</dbReference>
<feature type="transmembrane region" description="Helical" evidence="7">
    <location>
        <begin position="141"/>
        <end position="159"/>
    </location>
</feature>
<organism evidence="10 11">
    <name type="scientific">Candidatus Dojkabacteria bacterium</name>
    <dbReference type="NCBI Taxonomy" id="2099670"/>
    <lineage>
        <taxon>Bacteria</taxon>
        <taxon>Candidatus Dojkabacteria</taxon>
    </lineage>
</organism>
<evidence type="ECO:0000256" key="4">
    <source>
        <dbReference type="ARBA" id="ARBA00022840"/>
    </source>
</evidence>
<keyword evidence="4 10" id="KW-0067">ATP-binding</keyword>
<dbReference type="InterPro" id="IPR017871">
    <property type="entry name" value="ABC_transporter-like_CS"/>
</dbReference>
<dbReference type="CDD" id="cd07346">
    <property type="entry name" value="ABC_6TM_exporters"/>
    <property type="match status" value="1"/>
</dbReference>
<dbReference type="PROSITE" id="PS00211">
    <property type="entry name" value="ABC_TRANSPORTER_1"/>
    <property type="match status" value="1"/>
</dbReference>
<gene>
    <name evidence="10" type="ORF">KC909_00080</name>
</gene>
<dbReference type="GO" id="GO:0005886">
    <property type="term" value="C:plasma membrane"/>
    <property type="evidence" value="ECO:0007669"/>
    <property type="project" value="UniProtKB-SubCell"/>
</dbReference>
<dbReference type="Proteomes" id="UP000783287">
    <property type="component" value="Unassembled WGS sequence"/>
</dbReference>
<evidence type="ECO:0000313" key="10">
    <source>
        <dbReference type="EMBL" id="MCA9382741.1"/>
    </source>
</evidence>
<dbReference type="GO" id="GO:0140359">
    <property type="term" value="F:ABC-type transporter activity"/>
    <property type="evidence" value="ECO:0007669"/>
    <property type="project" value="InterPro"/>
</dbReference>
<dbReference type="GO" id="GO:0016887">
    <property type="term" value="F:ATP hydrolysis activity"/>
    <property type="evidence" value="ECO:0007669"/>
    <property type="project" value="InterPro"/>
</dbReference>
<evidence type="ECO:0000259" key="8">
    <source>
        <dbReference type="PROSITE" id="PS50893"/>
    </source>
</evidence>
<keyword evidence="3" id="KW-0547">Nucleotide-binding</keyword>
<dbReference type="SUPFAM" id="SSF52540">
    <property type="entry name" value="P-loop containing nucleoside triphosphate hydrolases"/>
    <property type="match status" value="1"/>
</dbReference>
<name>A0A955L4W2_9BACT</name>
<evidence type="ECO:0000256" key="2">
    <source>
        <dbReference type="ARBA" id="ARBA00022692"/>
    </source>
</evidence>
<evidence type="ECO:0000256" key="6">
    <source>
        <dbReference type="ARBA" id="ARBA00023136"/>
    </source>
</evidence>
<dbReference type="Gene3D" id="1.20.1560.10">
    <property type="entry name" value="ABC transporter type 1, transmembrane domain"/>
    <property type="match status" value="1"/>
</dbReference>